<dbReference type="OrthoDB" id="5847909at2759"/>
<reference evidence="1 2" key="1">
    <citation type="submission" date="2018-11" db="EMBL/GenBank/DDBJ databases">
        <authorList>
            <consortium name="Pathogen Informatics"/>
        </authorList>
    </citation>
    <scope>NUCLEOTIDE SEQUENCE [LARGE SCALE GENOMIC DNA]</scope>
</reference>
<dbReference type="Proteomes" id="UP000050761">
    <property type="component" value="Unassembled WGS sequence"/>
</dbReference>
<reference evidence="3" key="2">
    <citation type="submission" date="2019-09" db="UniProtKB">
        <authorList>
            <consortium name="WormBaseParasite"/>
        </authorList>
    </citation>
    <scope>IDENTIFICATION</scope>
</reference>
<evidence type="ECO:0000313" key="1">
    <source>
        <dbReference type="EMBL" id="VDO83674.1"/>
    </source>
</evidence>
<name>A0A183FQQ8_HELPZ</name>
<sequence>MGQRLAPGLAICFMSKIERPVIERLPIMYCRYIDDCCVVTATQSEMDELFTILNTVKRVVVRNMFKQQQGCAQDTRSERNHEHLAGKRRQSLVTPLGKHRREAHFGADFDVRCTVLYHEDEIGIRKALEVFWIHERNPSMNNRNECISITSEFLPFIPLCEL</sequence>
<accession>A0A183FQQ8</accession>
<evidence type="ECO:0000313" key="3">
    <source>
        <dbReference type="WBParaSite" id="HPBE_0001009801-mRNA-1"/>
    </source>
</evidence>
<organism evidence="2 3">
    <name type="scientific">Heligmosomoides polygyrus</name>
    <name type="common">Parasitic roundworm</name>
    <dbReference type="NCBI Taxonomy" id="6339"/>
    <lineage>
        <taxon>Eukaryota</taxon>
        <taxon>Metazoa</taxon>
        <taxon>Ecdysozoa</taxon>
        <taxon>Nematoda</taxon>
        <taxon>Chromadorea</taxon>
        <taxon>Rhabditida</taxon>
        <taxon>Rhabditina</taxon>
        <taxon>Rhabditomorpha</taxon>
        <taxon>Strongyloidea</taxon>
        <taxon>Heligmosomidae</taxon>
        <taxon>Heligmosomoides</taxon>
    </lineage>
</organism>
<protein>
    <submittedName>
        <fullName evidence="3">Reverse transcriptase domain-containing protein</fullName>
    </submittedName>
</protein>
<dbReference type="EMBL" id="UZAH01026648">
    <property type="protein sequence ID" value="VDO83674.1"/>
    <property type="molecule type" value="Genomic_DNA"/>
</dbReference>
<gene>
    <name evidence="1" type="ORF">HPBE_LOCUS10099</name>
</gene>
<evidence type="ECO:0000313" key="2">
    <source>
        <dbReference type="Proteomes" id="UP000050761"/>
    </source>
</evidence>
<accession>A0A3P7ZI50</accession>
<keyword evidence="2" id="KW-1185">Reference proteome</keyword>
<proteinExistence type="predicted"/>
<dbReference type="WBParaSite" id="HPBE_0001009801-mRNA-1">
    <property type="protein sequence ID" value="HPBE_0001009801-mRNA-1"/>
    <property type="gene ID" value="HPBE_0001009801"/>
</dbReference>
<dbReference type="AlphaFoldDB" id="A0A183FQQ8"/>